<dbReference type="RefSeq" id="WP_259478962.1">
    <property type="nucleotide sequence ID" value="NZ_BAAAQY010000004.1"/>
</dbReference>
<proteinExistence type="predicted"/>
<name>A0ABN3DHM4_9MICO</name>
<accession>A0ABN3DHM4</accession>
<keyword evidence="3" id="KW-1185">Reference proteome</keyword>
<reference evidence="2 3" key="1">
    <citation type="journal article" date="2019" name="Int. J. Syst. Evol. Microbiol.">
        <title>The Global Catalogue of Microorganisms (GCM) 10K type strain sequencing project: providing services to taxonomists for standard genome sequencing and annotation.</title>
        <authorList>
            <consortium name="The Broad Institute Genomics Platform"/>
            <consortium name="The Broad Institute Genome Sequencing Center for Infectious Disease"/>
            <person name="Wu L."/>
            <person name="Ma J."/>
        </authorList>
    </citation>
    <scope>NUCLEOTIDE SEQUENCE [LARGE SCALE GENOMIC DNA]</scope>
    <source>
        <strain evidence="2 3">JCM 16117</strain>
    </source>
</reference>
<evidence type="ECO:0000313" key="3">
    <source>
        <dbReference type="Proteomes" id="UP001500929"/>
    </source>
</evidence>
<evidence type="ECO:0000313" key="2">
    <source>
        <dbReference type="EMBL" id="GAA2230872.1"/>
    </source>
</evidence>
<dbReference type="Pfam" id="PF16571">
    <property type="entry name" value="FBP_C"/>
    <property type="match status" value="1"/>
</dbReference>
<gene>
    <name evidence="2" type="ORF">GCM10009851_14580</name>
</gene>
<dbReference type="EMBL" id="BAAAQY010000004">
    <property type="protein sequence ID" value="GAA2230872.1"/>
    <property type="molecule type" value="Genomic_DNA"/>
</dbReference>
<dbReference type="InterPro" id="IPR032330">
    <property type="entry name" value="EF-G-binding_C"/>
</dbReference>
<protein>
    <submittedName>
        <fullName evidence="2">FBP domain-containing protein</fullName>
    </submittedName>
</protein>
<organism evidence="2 3">
    <name type="scientific">Herbiconiux moechotypicola</name>
    <dbReference type="NCBI Taxonomy" id="637393"/>
    <lineage>
        <taxon>Bacteria</taxon>
        <taxon>Bacillati</taxon>
        <taxon>Actinomycetota</taxon>
        <taxon>Actinomycetes</taxon>
        <taxon>Micrococcales</taxon>
        <taxon>Microbacteriaceae</taxon>
        <taxon>Herbiconiux</taxon>
    </lineage>
</organism>
<comment type="caution">
    <text evidence="2">The sequence shown here is derived from an EMBL/GenBank/DDBJ whole genome shotgun (WGS) entry which is preliminary data.</text>
</comment>
<sequence>MLSLTEQQIRASFVNASRKEVSDVTLPPDFETLSFDSLDYLGWHDRKLARRSYVVAEVDGEPVGVVLKQSDKRPLSRAQCSWCSDVNLTNEVVFYSAKRAGAAGRNGNTIGTLICADFGCSANVRKLPPMAYIGFDAEAARLDNITGLQLHAEAFARSVRQTS</sequence>
<evidence type="ECO:0000259" key="1">
    <source>
        <dbReference type="Pfam" id="PF16571"/>
    </source>
</evidence>
<dbReference type="Proteomes" id="UP001500929">
    <property type="component" value="Unassembled WGS sequence"/>
</dbReference>
<feature type="domain" description="Elongation factor G-binding protein C-terminal treble-clef zinc-finger" evidence="1">
    <location>
        <begin position="8"/>
        <end position="159"/>
    </location>
</feature>